<gene>
    <name evidence="1" type="ORF">C7I55_21655</name>
</gene>
<dbReference type="Proteomes" id="UP000241167">
    <property type="component" value="Unassembled WGS sequence"/>
</dbReference>
<name>A0A2P7QI79_9SPHN</name>
<proteinExistence type="predicted"/>
<evidence type="ECO:0000313" key="1">
    <source>
        <dbReference type="EMBL" id="PSJ37671.1"/>
    </source>
</evidence>
<accession>A0A2P7QI79</accession>
<reference evidence="1 2" key="1">
    <citation type="submission" date="2018-03" db="EMBL/GenBank/DDBJ databases">
        <title>The draft genome of Sphingosinicella sp. GL-C-18.</title>
        <authorList>
            <person name="Liu L."/>
            <person name="Li L."/>
            <person name="Liang L."/>
            <person name="Zhang X."/>
            <person name="Wang T."/>
        </authorList>
    </citation>
    <scope>NUCLEOTIDE SEQUENCE [LARGE SCALE GENOMIC DNA]</scope>
    <source>
        <strain evidence="1 2">GL-C-18</strain>
    </source>
</reference>
<evidence type="ECO:0000313" key="2">
    <source>
        <dbReference type="Proteomes" id="UP000241167"/>
    </source>
</evidence>
<dbReference type="InterPro" id="IPR038607">
    <property type="entry name" value="PhoD-like_sf"/>
</dbReference>
<evidence type="ECO:0008006" key="3">
    <source>
        <dbReference type="Google" id="ProtNLM"/>
    </source>
</evidence>
<sequence>MSLTSLANRLEGLPLVLCGPILRRTDDLSVTVWVALRRARVVRLEVFEEKPGGGWGATILSAEANTVRVGEHLHILAITARGGKLSWGRRYGYNLDFAQFPGSATDTAGVGDLFVPATDNRSGVVARTFEDARAGLTYWPDGPDRPSFTLPPDAAALGGGHPLEGLRIFHGSCRKAHGEGEDALPILDDVIHASMQPEAADPRPHMLLLTGDQIYADDVADALLALLIDAGRTLLQWPVEAENETLPGPGFRSEFAKVIGLTAMFGPGGGTAAKSHLMRFSEFAAMYLFAWSDVLWPEPKAIPQLDEVFADLPPEGRKELAADFGTEVAQLVGYRAALPKVRRAMANTPVYMIFDDHEVTDDWNLTSGWEREVYQHENVGGRRHVLNGLLAYALFQGWGNTPEQFDRDKVAAPGARLLAAVNLWMGARDDHETAISACLNVPTYHGAKRAKGEDHANILRWHYDIQTPGFQCLVLDTRTMRGFPRGPDDPPDLLDRQGFERQIQNAPLPKVPADMTMVVATTNVVSEPLTEMIVELSGELRSVFSDTGDAWTGQSAATERLLVELANRNATGPEPLRRAHFAIATGDIHYGFAVRGQYWAPRGGYRPAGAKWPDGVPLEVVFAEFTASSFHNQASKTEMLHHFAFGAGFDEQNLKRLMSASWLGWRMPPKPSEIEIKAENPSLIEWLNPFPKLALAFTALRHRRISARAKLLSSRPALLQLDELPDGSVIRRPPDWIYRLDFMKDETPMLLEQVVQPATGADQARAEQAKSLAAAHRTYAEHGAGRIVVGRNNIGEIRFDWDEDDKAMVQRLWWRLKRGEPARPLTKYRVPFGFQIPAFPKPSYPGAQ</sequence>
<comment type="caution">
    <text evidence="1">The sequence shown here is derived from an EMBL/GenBank/DDBJ whole genome shotgun (WGS) entry which is preliminary data.</text>
</comment>
<dbReference type="Gene3D" id="3.60.21.70">
    <property type="entry name" value="PhoD-like phosphatase"/>
    <property type="match status" value="1"/>
</dbReference>
<dbReference type="OrthoDB" id="327733at2"/>
<dbReference type="PANTHER" id="PTHR37031">
    <property type="entry name" value="METALLOPHOSPHATASE BINDING DOMAIN PROTEIN"/>
    <property type="match status" value="1"/>
</dbReference>
<keyword evidence="2" id="KW-1185">Reference proteome</keyword>
<dbReference type="AlphaFoldDB" id="A0A2P7QI79"/>
<organism evidence="1 2">
    <name type="scientific">Allosphingosinicella deserti</name>
    <dbReference type="NCBI Taxonomy" id="2116704"/>
    <lineage>
        <taxon>Bacteria</taxon>
        <taxon>Pseudomonadati</taxon>
        <taxon>Pseudomonadota</taxon>
        <taxon>Alphaproteobacteria</taxon>
        <taxon>Sphingomonadales</taxon>
        <taxon>Sphingomonadaceae</taxon>
        <taxon>Allosphingosinicella</taxon>
    </lineage>
</organism>
<protein>
    <recommendedName>
        <fullName evidence="3">PhoD-like phosphatase metallophosphatase domain-containing protein</fullName>
    </recommendedName>
</protein>
<dbReference type="EMBL" id="PXYI01000008">
    <property type="protein sequence ID" value="PSJ37671.1"/>
    <property type="molecule type" value="Genomic_DNA"/>
</dbReference>
<dbReference type="RefSeq" id="WP_106515115.1">
    <property type="nucleotide sequence ID" value="NZ_PXYI01000008.1"/>
</dbReference>
<dbReference type="PANTHER" id="PTHR37031:SF2">
    <property type="entry name" value="PHOD-LIKE PHOSPHATASE METALLOPHOSPHATASE DOMAIN-CONTAINING PROTEIN"/>
    <property type="match status" value="1"/>
</dbReference>